<reference evidence="1 2" key="1">
    <citation type="submission" date="2016-10" db="EMBL/GenBank/DDBJ databases">
        <authorList>
            <person name="de Groot N.N."/>
        </authorList>
    </citation>
    <scope>NUCLEOTIDE SEQUENCE [LARGE SCALE GENOMIC DNA]</scope>
    <source>
        <strain evidence="1 2">AB35.6</strain>
    </source>
</reference>
<organism evidence="1 2">
    <name type="scientific">Terriglobus roseus</name>
    <dbReference type="NCBI Taxonomy" id="392734"/>
    <lineage>
        <taxon>Bacteria</taxon>
        <taxon>Pseudomonadati</taxon>
        <taxon>Acidobacteriota</taxon>
        <taxon>Terriglobia</taxon>
        <taxon>Terriglobales</taxon>
        <taxon>Acidobacteriaceae</taxon>
        <taxon>Terriglobus</taxon>
    </lineage>
</organism>
<evidence type="ECO:0000313" key="2">
    <source>
        <dbReference type="Proteomes" id="UP000182409"/>
    </source>
</evidence>
<accession>A0A1H4NCK7</accession>
<name>A0A1H4NCK7_9BACT</name>
<proteinExistence type="predicted"/>
<sequence length="101" mass="10704">MVGERLTPFRLNELTAKKIDPPGLIYDGGEGFMDTSIAARRTEDIALDLLKFIASTTNVVKSSGGGTPGFGGGSSPKGEDQVTQLLDLYSKCRQAVETPAK</sequence>
<dbReference type="EMBL" id="FNSD01000001">
    <property type="protein sequence ID" value="SEB92372.1"/>
    <property type="molecule type" value="Genomic_DNA"/>
</dbReference>
<dbReference type="AlphaFoldDB" id="A0A1H4NCK7"/>
<protein>
    <submittedName>
        <fullName evidence="1">Uncharacterized protein</fullName>
    </submittedName>
</protein>
<dbReference type="Proteomes" id="UP000182409">
    <property type="component" value="Unassembled WGS sequence"/>
</dbReference>
<gene>
    <name evidence="1" type="ORF">SAMN05443244_2193</name>
</gene>
<evidence type="ECO:0000313" key="1">
    <source>
        <dbReference type="EMBL" id="SEB92372.1"/>
    </source>
</evidence>